<dbReference type="Gene3D" id="1.10.101.10">
    <property type="entry name" value="PGBD-like superfamily/PGBD"/>
    <property type="match status" value="1"/>
</dbReference>
<feature type="domain" description="X-Tfes XVIPCD" evidence="2">
    <location>
        <begin position="320"/>
        <end position="413"/>
    </location>
</feature>
<organism evidence="3 4">
    <name type="scientific">Lysobacter hankyongensis</name>
    <dbReference type="NCBI Taxonomy" id="1176535"/>
    <lineage>
        <taxon>Bacteria</taxon>
        <taxon>Pseudomonadati</taxon>
        <taxon>Pseudomonadota</taxon>
        <taxon>Gammaproteobacteria</taxon>
        <taxon>Lysobacterales</taxon>
        <taxon>Lysobacteraceae</taxon>
        <taxon>Lysobacter</taxon>
    </lineage>
</organism>
<dbReference type="InterPro" id="IPR046519">
    <property type="entry name" value="X-Tfes_XVIPCD"/>
</dbReference>
<proteinExistence type="predicted"/>
<sequence>MPNQAQLDLLKAAIDSGIDSPEELSAFMANVCHESGNLRRTEESFRYTQGIDQIPVQSAHDRYTDEELEAARLEALDGSPETLARMMYGDRMGNDNENDGYDYRGRGYIQLTGRDTYREIGEHTGLDLENDPDLASAPENLAAVAIGYWEARVPEDARTDIEASMLAINGGNNGEDDRRARHEAWSEYLTPETIEAIRNGEVVAGDAIEHTAPPESDGVLEHGERGQAVKALQAELNHWMNLTGSEAERLPETGNFRDRTRDTVLAYQQTRDDLPDTGIADQATRDALRLDVGRMQADTLRASLDAPGTQFGRLSDPVLDSMRMHVHAMDRSIGRTPDEASERVAASLTAEWRAAGLAAPADGVVLGRKGTQAAAGEYVFAYTGSAERPNDVVGVKTAEAVRTPVEQSLARAESVLNQQAIDAQQQSTTYTPARAMA</sequence>
<name>A0ABP9AX68_9GAMM</name>
<dbReference type="SUPFAM" id="SSF47090">
    <property type="entry name" value="PGBD-like"/>
    <property type="match status" value="1"/>
</dbReference>
<gene>
    <name evidence="3" type="ORF">GCM10023307_09490</name>
</gene>
<dbReference type="PANTHER" id="PTHR34408:SF1">
    <property type="entry name" value="GLYCOSYL HYDROLASE FAMILY 19 DOMAIN-CONTAINING PROTEIN HI_1415"/>
    <property type="match status" value="1"/>
</dbReference>
<keyword evidence="4" id="KW-1185">Reference proteome</keyword>
<protein>
    <recommendedName>
        <fullName evidence="5">Peptidoglycan binding-like domain-containing protein</fullName>
    </recommendedName>
</protein>
<dbReference type="Gene3D" id="1.10.530.10">
    <property type="match status" value="1"/>
</dbReference>
<evidence type="ECO:0000313" key="4">
    <source>
        <dbReference type="Proteomes" id="UP001499959"/>
    </source>
</evidence>
<dbReference type="InterPro" id="IPR036366">
    <property type="entry name" value="PGBDSf"/>
</dbReference>
<dbReference type="InterPro" id="IPR002477">
    <property type="entry name" value="Peptidoglycan-bd-like"/>
</dbReference>
<feature type="domain" description="Peptidoglycan binding-like" evidence="1">
    <location>
        <begin position="225"/>
        <end position="288"/>
    </location>
</feature>
<dbReference type="EMBL" id="BAABJE010000002">
    <property type="protein sequence ID" value="GAA4786678.1"/>
    <property type="molecule type" value="Genomic_DNA"/>
</dbReference>
<dbReference type="InterPro" id="IPR052354">
    <property type="entry name" value="Cell_Wall_Dynamics_Protein"/>
</dbReference>
<comment type="caution">
    <text evidence="3">The sequence shown here is derived from an EMBL/GenBank/DDBJ whole genome shotgun (WGS) entry which is preliminary data.</text>
</comment>
<accession>A0ABP9AX68</accession>
<evidence type="ECO:0008006" key="5">
    <source>
        <dbReference type="Google" id="ProtNLM"/>
    </source>
</evidence>
<reference evidence="4" key="1">
    <citation type="journal article" date="2019" name="Int. J. Syst. Evol. Microbiol.">
        <title>The Global Catalogue of Microorganisms (GCM) 10K type strain sequencing project: providing services to taxonomists for standard genome sequencing and annotation.</title>
        <authorList>
            <consortium name="The Broad Institute Genomics Platform"/>
            <consortium name="The Broad Institute Genome Sequencing Center for Infectious Disease"/>
            <person name="Wu L."/>
            <person name="Ma J."/>
        </authorList>
    </citation>
    <scope>NUCLEOTIDE SEQUENCE [LARGE SCALE GENOMIC DNA]</scope>
    <source>
        <strain evidence="4">JCM 18204</strain>
    </source>
</reference>
<dbReference type="Proteomes" id="UP001499959">
    <property type="component" value="Unassembled WGS sequence"/>
</dbReference>
<dbReference type="Pfam" id="PF01471">
    <property type="entry name" value="PG_binding_1"/>
    <property type="match status" value="1"/>
</dbReference>
<dbReference type="Pfam" id="PF20410">
    <property type="entry name" value="X-Tfes_XVIPCD"/>
    <property type="match status" value="1"/>
</dbReference>
<evidence type="ECO:0000313" key="3">
    <source>
        <dbReference type="EMBL" id="GAA4786678.1"/>
    </source>
</evidence>
<dbReference type="SUPFAM" id="SSF53955">
    <property type="entry name" value="Lysozyme-like"/>
    <property type="match status" value="1"/>
</dbReference>
<evidence type="ECO:0000259" key="2">
    <source>
        <dbReference type="Pfam" id="PF20410"/>
    </source>
</evidence>
<dbReference type="InterPro" id="IPR036365">
    <property type="entry name" value="PGBD-like_sf"/>
</dbReference>
<dbReference type="PANTHER" id="PTHR34408">
    <property type="entry name" value="FAMILY PROTEIN, PUTATIVE-RELATED"/>
    <property type="match status" value="1"/>
</dbReference>
<evidence type="ECO:0000259" key="1">
    <source>
        <dbReference type="Pfam" id="PF01471"/>
    </source>
</evidence>
<dbReference type="InterPro" id="IPR023346">
    <property type="entry name" value="Lysozyme-like_dom_sf"/>
</dbReference>